<reference evidence="10" key="1">
    <citation type="submission" date="2018-05" db="EMBL/GenBank/DDBJ databases">
        <title>Genome Sequencing of selected type strains of the family Eggerthellaceae.</title>
        <authorList>
            <person name="Danylec N."/>
            <person name="Stoll D.A."/>
            <person name="Doetsch A."/>
            <person name="Huch M."/>
        </authorList>
    </citation>
    <scope>NUCLEOTIDE SEQUENCE [LARGE SCALE GENOMIC DNA]</scope>
    <source>
        <strain evidence="10">DSM 22006</strain>
    </source>
</reference>
<keyword evidence="5 7" id="KW-1133">Transmembrane helix</keyword>
<dbReference type="Pfam" id="PF00884">
    <property type="entry name" value="Sulfatase"/>
    <property type="match status" value="1"/>
</dbReference>
<comment type="pathway">
    <text evidence="2">Cell wall biogenesis; lipoteichoic acid biosynthesis.</text>
</comment>
<dbReference type="AlphaFoldDB" id="A0A3N0ICA6"/>
<feature type="transmembrane region" description="Helical" evidence="7">
    <location>
        <begin position="199"/>
        <end position="220"/>
    </location>
</feature>
<dbReference type="InterPro" id="IPR000917">
    <property type="entry name" value="Sulfatase_N"/>
</dbReference>
<dbReference type="Proteomes" id="UP000271472">
    <property type="component" value="Unassembled WGS sequence"/>
</dbReference>
<evidence type="ECO:0000313" key="9">
    <source>
        <dbReference type="EMBL" id="RNM34635.1"/>
    </source>
</evidence>
<evidence type="ECO:0000256" key="2">
    <source>
        <dbReference type="ARBA" id="ARBA00004936"/>
    </source>
</evidence>
<evidence type="ECO:0000313" key="10">
    <source>
        <dbReference type="Proteomes" id="UP000271472"/>
    </source>
</evidence>
<keyword evidence="6 7" id="KW-0472">Membrane</keyword>
<dbReference type="SUPFAM" id="SSF53649">
    <property type="entry name" value="Alkaline phosphatase-like"/>
    <property type="match status" value="1"/>
</dbReference>
<dbReference type="Gene3D" id="3.40.720.10">
    <property type="entry name" value="Alkaline Phosphatase, subunit A"/>
    <property type="match status" value="1"/>
</dbReference>
<dbReference type="InterPro" id="IPR017850">
    <property type="entry name" value="Alkaline_phosphatase_core_sf"/>
</dbReference>
<evidence type="ECO:0000256" key="4">
    <source>
        <dbReference type="ARBA" id="ARBA00022692"/>
    </source>
</evidence>
<evidence type="ECO:0000256" key="1">
    <source>
        <dbReference type="ARBA" id="ARBA00004651"/>
    </source>
</evidence>
<feature type="transmembrane region" description="Helical" evidence="7">
    <location>
        <begin position="52"/>
        <end position="76"/>
    </location>
</feature>
<feature type="domain" description="Sulfatase N-terminal" evidence="8">
    <location>
        <begin position="334"/>
        <end position="623"/>
    </location>
</feature>
<protein>
    <submittedName>
        <fullName evidence="9">Sulfatase</fullName>
    </submittedName>
</protein>
<name>A0A3N0ICA6_9ACTN</name>
<evidence type="ECO:0000256" key="6">
    <source>
        <dbReference type="ARBA" id="ARBA00023136"/>
    </source>
</evidence>
<evidence type="ECO:0000256" key="3">
    <source>
        <dbReference type="ARBA" id="ARBA00022475"/>
    </source>
</evidence>
<feature type="transmembrane region" description="Helical" evidence="7">
    <location>
        <begin position="148"/>
        <end position="167"/>
    </location>
</feature>
<feature type="transmembrane region" description="Helical" evidence="7">
    <location>
        <begin position="88"/>
        <end position="108"/>
    </location>
</feature>
<gene>
    <name evidence="9" type="ORF">DMP05_06195</name>
</gene>
<organism evidence="9 10">
    <name type="scientific">Slackia isoflavoniconvertens</name>
    <dbReference type="NCBI Taxonomy" id="572010"/>
    <lineage>
        <taxon>Bacteria</taxon>
        <taxon>Bacillati</taxon>
        <taxon>Actinomycetota</taxon>
        <taxon>Coriobacteriia</taxon>
        <taxon>Eggerthellales</taxon>
        <taxon>Eggerthellaceae</taxon>
        <taxon>Slackia</taxon>
    </lineage>
</organism>
<keyword evidence="3" id="KW-1003">Cell membrane</keyword>
<keyword evidence="4 7" id="KW-0812">Transmembrane</keyword>
<comment type="caution">
    <text evidence="9">The sequence shown here is derived from an EMBL/GenBank/DDBJ whole genome shotgun (WGS) entry which is preliminary data.</text>
</comment>
<evidence type="ECO:0000256" key="5">
    <source>
        <dbReference type="ARBA" id="ARBA00022989"/>
    </source>
</evidence>
<sequence>MGLYFIKYSPCGPSKSRSTHNAQKRAQCPSEGMRTRRFLQASTWKKRSQSMFALHISLPIACFFFACAALLAFALAFRSQLRERFGSVLDRARPIVTIACVPIGFWLMEAPYNTILNQMRTQWMVLSIAVLALIYAVVYFLGQRTKGAMVAFLVACFVSGVANHFVAQFKGQPVLPSDVLAIHTAASVGGGYEYVIDNTLAFCIAVMLASFAAITVVPSALHTRKAAIANTVLGALALAVCYVGFSTVNIENDLNVNVDVWSSLDSYQTQGSLLCFAQRAQKISPHEPEGYSETRAAELRSQKAMTETVDELIDDPHVVSAAEATDPDVRPTIIAIMNETYSDISTYPQLAESYGGPIPFSTYEGTIATGDVYVSAMGGGTCNSEFEFLTGSSMGLLGPGVYPYMLYNLEGVDNMASYLKSIGYATSAIHPADAQNWRRDRVYEQLGFDEFFDITSFDGAEYFRDMVSDGATYDKILQIMDEGEGPQFIFDVTIANHGGYDTGTIAEEDMMSIDMGGEESAEVNEYVTAIARADADLAAFLAKLAKREEPIVVVLFGDHQPGFVEQLAPTGDSDEEPTVDDAQQRYVTPYMLWTNDEQLSRHVRHGGDTSLNFLAATTLKAAGLPLNEYFAFLYATKQSLPAINLNGYMDAEGVWHWNDDADSSSAEAVADLAIVQHQNLFDNKQ</sequence>
<dbReference type="CDD" id="cd16015">
    <property type="entry name" value="LTA_synthase"/>
    <property type="match status" value="1"/>
</dbReference>
<dbReference type="PANTHER" id="PTHR47371:SF3">
    <property type="entry name" value="PHOSPHOGLYCEROL TRANSFERASE I"/>
    <property type="match status" value="1"/>
</dbReference>
<dbReference type="PANTHER" id="PTHR47371">
    <property type="entry name" value="LIPOTEICHOIC ACID SYNTHASE"/>
    <property type="match status" value="1"/>
</dbReference>
<feature type="transmembrane region" description="Helical" evidence="7">
    <location>
        <begin position="123"/>
        <end position="141"/>
    </location>
</feature>
<comment type="subcellular location">
    <subcellularLocation>
        <location evidence="1">Cell membrane</location>
        <topology evidence="1">Multi-pass membrane protein</topology>
    </subcellularLocation>
</comment>
<dbReference type="EMBL" id="QIBZ01000009">
    <property type="protein sequence ID" value="RNM34635.1"/>
    <property type="molecule type" value="Genomic_DNA"/>
</dbReference>
<proteinExistence type="predicted"/>
<dbReference type="InterPro" id="IPR050448">
    <property type="entry name" value="OpgB/LTA_synthase_biosynth"/>
</dbReference>
<feature type="transmembrane region" description="Helical" evidence="7">
    <location>
        <begin position="227"/>
        <end position="245"/>
    </location>
</feature>
<evidence type="ECO:0000259" key="8">
    <source>
        <dbReference type="Pfam" id="PF00884"/>
    </source>
</evidence>
<accession>A0A3N0ICA6</accession>
<dbReference type="GO" id="GO:0005886">
    <property type="term" value="C:plasma membrane"/>
    <property type="evidence" value="ECO:0007669"/>
    <property type="project" value="UniProtKB-SubCell"/>
</dbReference>
<keyword evidence="10" id="KW-1185">Reference proteome</keyword>
<evidence type="ECO:0000256" key="7">
    <source>
        <dbReference type="SAM" id="Phobius"/>
    </source>
</evidence>